<dbReference type="Pfam" id="PF01048">
    <property type="entry name" value="PNP_UDP_1"/>
    <property type="match status" value="1"/>
</dbReference>
<evidence type="ECO:0000259" key="1">
    <source>
        <dbReference type="Pfam" id="PF01048"/>
    </source>
</evidence>
<comment type="caution">
    <text evidence="2">The sequence shown here is derived from an EMBL/GenBank/DDBJ whole genome shotgun (WGS) entry which is preliminary data.</text>
</comment>
<dbReference type="EMBL" id="SACL01000007">
    <property type="protein sequence ID" value="RVT92152.1"/>
    <property type="molecule type" value="Genomic_DNA"/>
</dbReference>
<evidence type="ECO:0000313" key="2">
    <source>
        <dbReference type="EMBL" id="RVT92152.1"/>
    </source>
</evidence>
<dbReference type="OrthoDB" id="7357315at2"/>
<dbReference type="GO" id="GO:0019284">
    <property type="term" value="P:L-methionine salvage from S-adenosylmethionine"/>
    <property type="evidence" value="ECO:0007669"/>
    <property type="project" value="TreeGrafter"/>
</dbReference>
<dbReference type="GO" id="GO:0008930">
    <property type="term" value="F:methylthioadenosine nucleosidase activity"/>
    <property type="evidence" value="ECO:0007669"/>
    <property type="project" value="TreeGrafter"/>
</dbReference>
<feature type="domain" description="Nucleoside phosphorylase" evidence="1">
    <location>
        <begin position="68"/>
        <end position="191"/>
    </location>
</feature>
<protein>
    <submittedName>
        <fullName evidence="2">Phosphorylase</fullName>
    </submittedName>
</protein>
<organism evidence="2 3">
    <name type="scientific">Rhodovarius crocodyli</name>
    <dbReference type="NCBI Taxonomy" id="1979269"/>
    <lineage>
        <taxon>Bacteria</taxon>
        <taxon>Pseudomonadati</taxon>
        <taxon>Pseudomonadota</taxon>
        <taxon>Alphaproteobacteria</taxon>
        <taxon>Acetobacterales</taxon>
        <taxon>Roseomonadaceae</taxon>
        <taxon>Rhodovarius</taxon>
    </lineage>
</organism>
<sequence length="253" mass="26082">MACRYPCSSWRRHTGRRCCSARRPAMRPRRASRACGRHCEKAGLMLVVVGFQAEAALLPQGTAPLCAAANPALLARRLAAMPRPAAILSFGVAGGLDPSLPSGSLVVADSLIAAEGSYAPDPDWSARLAAATGARLLPVAGSDLLVASAAEKASLRARTGAAVVDMESAVVARLGVPFAVLRAVGDTAEEALPPAAAHGLDEEGNPAPLRVMRALLRRPQDLPGLIRLARRTNTALAALRPVVGAALKQSATG</sequence>
<dbReference type="InterPro" id="IPR035994">
    <property type="entry name" value="Nucleoside_phosphorylase_sf"/>
</dbReference>
<keyword evidence="3" id="KW-1185">Reference proteome</keyword>
<dbReference type="GO" id="GO:0005829">
    <property type="term" value="C:cytosol"/>
    <property type="evidence" value="ECO:0007669"/>
    <property type="project" value="TreeGrafter"/>
</dbReference>
<reference evidence="2 3" key="1">
    <citation type="submission" date="2019-01" db="EMBL/GenBank/DDBJ databases">
        <authorList>
            <person name="Chen W.-M."/>
        </authorList>
    </citation>
    <scope>NUCLEOTIDE SEQUENCE [LARGE SCALE GENOMIC DNA]</scope>
    <source>
        <strain evidence="2 3">CCP-6</strain>
    </source>
</reference>
<dbReference type="InterPro" id="IPR000845">
    <property type="entry name" value="Nucleoside_phosphorylase_d"/>
</dbReference>
<dbReference type="GO" id="GO:0009116">
    <property type="term" value="P:nucleoside metabolic process"/>
    <property type="evidence" value="ECO:0007669"/>
    <property type="project" value="InterPro"/>
</dbReference>
<gene>
    <name evidence="2" type="ORF">EOD42_18205</name>
</gene>
<dbReference type="PANTHER" id="PTHR46832:SF1">
    <property type="entry name" value="5'-METHYLTHIOADENOSINE_S-ADENOSYLHOMOCYSTEINE NUCLEOSIDASE"/>
    <property type="match status" value="1"/>
</dbReference>
<dbReference type="GO" id="GO:0008782">
    <property type="term" value="F:adenosylhomocysteine nucleosidase activity"/>
    <property type="evidence" value="ECO:0007669"/>
    <property type="project" value="TreeGrafter"/>
</dbReference>
<dbReference type="Gene3D" id="3.40.50.1580">
    <property type="entry name" value="Nucleoside phosphorylase domain"/>
    <property type="match status" value="1"/>
</dbReference>
<name>A0A437M3D6_9PROT</name>
<dbReference type="PANTHER" id="PTHR46832">
    <property type="entry name" value="5'-METHYLTHIOADENOSINE/S-ADENOSYLHOMOCYSTEINE NUCLEOSIDASE"/>
    <property type="match status" value="1"/>
</dbReference>
<dbReference type="Proteomes" id="UP000282957">
    <property type="component" value="Unassembled WGS sequence"/>
</dbReference>
<dbReference type="SUPFAM" id="SSF53167">
    <property type="entry name" value="Purine and uridine phosphorylases"/>
    <property type="match status" value="1"/>
</dbReference>
<evidence type="ECO:0000313" key="3">
    <source>
        <dbReference type="Proteomes" id="UP000282957"/>
    </source>
</evidence>
<accession>A0A437M3D6</accession>
<dbReference type="AlphaFoldDB" id="A0A437M3D6"/>
<proteinExistence type="predicted"/>